<name>A0A380WJS9_AMIAI</name>
<evidence type="ECO:0000256" key="1">
    <source>
        <dbReference type="ARBA" id="ARBA00022679"/>
    </source>
</evidence>
<reference evidence="5 6" key="1">
    <citation type="submission" date="2018-06" db="EMBL/GenBank/DDBJ databases">
        <authorList>
            <consortium name="Pathogen Informatics"/>
            <person name="Doyle S."/>
        </authorList>
    </citation>
    <scope>NUCLEOTIDE SEQUENCE [LARGE SCALE GENOMIC DNA]</scope>
    <source>
        <strain evidence="5 6">NCTC10684</strain>
    </source>
</reference>
<sequence length="377" mass="41022">MDGLMHRVIISGIGVEIPEASISNDELVESFNAWADIENIRREAAGQEPIKKSDSEFIVYASGVKNRHVHTLDGILDPGRMTPRIAARIDDELSVEAEFGVASARKALTHAGLSGADIDMVICAASHQQRPYPAISIEIQKELGIEGGAFDMSLGCSSAAAALHVAFNLVRSGGQKRVLIVTPEIITGHLNFRDRQTHFIFGDASVAMVVEAIGAKETRPGRFEMLDTRNWTQFSNNIRTNFGFLLRAGQENTSVVEMEGNMIKQVGNKVFKEVTHAAHRFITAFLADHGMTPSDIRRYWLHQANARMNAMILKLALGHDADHDKAPMVLERLGNTAAAGAVIALKENHEDMKAGDHGLICAFGAGYSIGGALVRMM</sequence>
<evidence type="ECO:0000259" key="3">
    <source>
        <dbReference type="Pfam" id="PF08541"/>
    </source>
</evidence>
<accession>A0A380WJS9</accession>
<dbReference type="InterPro" id="IPR013747">
    <property type="entry name" value="ACP_syn_III_C"/>
</dbReference>
<evidence type="ECO:0000313" key="5">
    <source>
        <dbReference type="EMBL" id="SUU89181.1"/>
    </source>
</evidence>
<feature type="domain" description="Beta-ketoacyl-[acyl-carrier-protein] synthase III N-terminal" evidence="4">
    <location>
        <begin position="150"/>
        <end position="215"/>
    </location>
</feature>
<dbReference type="GO" id="GO:0006633">
    <property type="term" value="P:fatty acid biosynthetic process"/>
    <property type="evidence" value="ECO:0007669"/>
    <property type="project" value="InterPro"/>
</dbReference>
<dbReference type="AlphaFoldDB" id="A0A380WJS9"/>
<dbReference type="InterPro" id="IPR016039">
    <property type="entry name" value="Thiolase-like"/>
</dbReference>
<gene>
    <name evidence="5" type="primary">fabH_1</name>
    <name evidence="5" type="ORF">NCTC10684_02414</name>
</gene>
<feature type="domain" description="Beta-ketoacyl-[acyl-carrier-protein] synthase III C-terminal" evidence="3">
    <location>
        <begin position="286"/>
        <end position="376"/>
    </location>
</feature>
<dbReference type="PANTHER" id="PTHR34069">
    <property type="entry name" value="3-OXOACYL-[ACYL-CARRIER-PROTEIN] SYNTHASE 3"/>
    <property type="match status" value="1"/>
</dbReference>
<dbReference type="InterPro" id="IPR013751">
    <property type="entry name" value="ACP_syn_III_N"/>
</dbReference>
<dbReference type="GO" id="GO:0004315">
    <property type="term" value="F:3-oxoacyl-[acyl-carrier-protein] synthase activity"/>
    <property type="evidence" value="ECO:0007669"/>
    <property type="project" value="InterPro"/>
</dbReference>
<dbReference type="GO" id="GO:0044550">
    <property type="term" value="P:secondary metabolite biosynthetic process"/>
    <property type="evidence" value="ECO:0007669"/>
    <property type="project" value="TreeGrafter"/>
</dbReference>
<dbReference type="PANTHER" id="PTHR34069:SF2">
    <property type="entry name" value="BETA-KETOACYL-[ACYL-CARRIER-PROTEIN] SYNTHASE III"/>
    <property type="match status" value="1"/>
</dbReference>
<dbReference type="Gene3D" id="3.40.47.10">
    <property type="match status" value="2"/>
</dbReference>
<dbReference type="EC" id="2.3.1.180" evidence="5"/>
<proteinExistence type="predicted"/>
<protein>
    <submittedName>
        <fullName evidence="5">3-oxoacyl-[acyl-carrier-protein] synthase 3</fullName>
        <ecNumber evidence="5">2.3.1.180</ecNumber>
    </submittedName>
</protein>
<dbReference type="Pfam" id="PF08541">
    <property type="entry name" value="ACP_syn_III_C"/>
    <property type="match status" value="1"/>
</dbReference>
<keyword evidence="2 5" id="KW-0012">Acyltransferase</keyword>
<dbReference type="EMBL" id="UFSM01000001">
    <property type="protein sequence ID" value="SUU89181.1"/>
    <property type="molecule type" value="Genomic_DNA"/>
</dbReference>
<dbReference type="Proteomes" id="UP000254701">
    <property type="component" value="Unassembled WGS sequence"/>
</dbReference>
<organism evidence="5 6">
    <name type="scientific">Aminobacter aminovorans</name>
    <name type="common">Chelatobacter heintzii</name>
    <dbReference type="NCBI Taxonomy" id="83263"/>
    <lineage>
        <taxon>Bacteria</taxon>
        <taxon>Pseudomonadati</taxon>
        <taxon>Pseudomonadota</taxon>
        <taxon>Alphaproteobacteria</taxon>
        <taxon>Hyphomicrobiales</taxon>
        <taxon>Phyllobacteriaceae</taxon>
        <taxon>Aminobacter</taxon>
    </lineage>
</organism>
<dbReference type="CDD" id="cd00830">
    <property type="entry name" value="KAS_III"/>
    <property type="match status" value="1"/>
</dbReference>
<dbReference type="NCBIfam" id="NF005703">
    <property type="entry name" value="PRK07515.1"/>
    <property type="match status" value="1"/>
</dbReference>
<dbReference type="Pfam" id="PF08545">
    <property type="entry name" value="ACP_syn_III"/>
    <property type="match status" value="1"/>
</dbReference>
<evidence type="ECO:0000256" key="2">
    <source>
        <dbReference type="ARBA" id="ARBA00023315"/>
    </source>
</evidence>
<dbReference type="GO" id="GO:0033818">
    <property type="term" value="F:beta-ketoacyl-acyl-carrier-protein synthase III activity"/>
    <property type="evidence" value="ECO:0007669"/>
    <property type="project" value="UniProtKB-EC"/>
</dbReference>
<evidence type="ECO:0000259" key="4">
    <source>
        <dbReference type="Pfam" id="PF08545"/>
    </source>
</evidence>
<keyword evidence="1 5" id="KW-0808">Transferase</keyword>
<dbReference type="SUPFAM" id="SSF53901">
    <property type="entry name" value="Thiolase-like"/>
    <property type="match status" value="1"/>
</dbReference>
<evidence type="ECO:0000313" key="6">
    <source>
        <dbReference type="Proteomes" id="UP000254701"/>
    </source>
</evidence>